<proteinExistence type="inferred from homology"/>
<dbReference type="RefSeq" id="WP_203983190.1">
    <property type="nucleotide sequence ID" value="NZ_BOOU01000023.1"/>
</dbReference>
<accession>A0A919UX13</accession>
<feature type="compositionally biased region" description="Low complexity" evidence="2">
    <location>
        <begin position="515"/>
        <end position="537"/>
    </location>
</feature>
<keyword evidence="5" id="KW-1185">Reference proteome</keyword>
<feature type="region of interest" description="Disordered" evidence="2">
    <location>
        <begin position="486"/>
        <end position="544"/>
    </location>
</feature>
<sequence length="544" mass="54493">MRNLTYQPAYRLVEALAAGEISAREVLDAHLARLAEVNPLIGAVPAVDIGRAARQAARADAARARDRSLGPLHGLPVLVRAGLAAATAAPDGVREPVAAWLRRAGAVVLATTARPPSRRPRHPDGTACPDHAGQGWLAMDTGYPTGDTGPAWRATHTAFPGTAGGAGRGRCSGDIGCPWPLGDAASTGRPENAGSGVVGNPWDAGRGAGSAAGWTAAAVAAGLAPLALGVDGAGATRTAAHYCGVCAHRWSGGGGSAVLPPAGPAGWAPVARSARDLHLLLGLPPGPRPGRPPRVAYWSGDPAAPAGDDVRERVAAAVSALRDAGVEVVETRPPLPAGRPAISAGPPPEGPSGRPSLALYRERSAAGRRDRDAAADRRRAAAAGWTAFFTRYDVLLTPAAPTPAPPRYPGSRHPVAAGRRTGAPGPGGWAKLAVTGDLAATVVPAGLTGDGLPAGVQLLGPPRGDGRVLAVAVLLEDLLPPEHPVLTPSDTACLADPPVPPPGAGPPGRTRPDMPGTGPAAASGRPPAGSPGAPAVDGARRMTR</sequence>
<reference evidence="4" key="1">
    <citation type="submission" date="2021-01" db="EMBL/GenBank/DDBJ databases">
        <title>Whole genome shotgun sequence of Sphaerisporangium rufum NBRC 109079.</title>
        <authorList>
            <person name="Komaki H."/>
            <person name="Tamura T."/>
        </authorList>
    </citation>
    <scope>NUCLEOTIDE SEQUENCE</scope>
    <source>
        <strain evidence="4">NBRC 109079</strain>
    </source>
</reference>
<comment type="caution">
    <text evidence="4">The sequence shown here is derived from an EMBL/GenBank/DDBJ whole genome shotgun (WGS) entry which is preliminary data.</text>
</comment>
<dbReference type="GO" id="GO:0003824">
    <property type="term" value="F:catalytic activity"/>
    <property type="evidence" value="ECO:0007669"/>
    <property type="project" value="InterPro"/>
</dbReference>
<feature type="domain" description="Amidase" evidence="3">
    <location>
        <begin position="191"/>
        <end position="249"/>
    </location>
</feature>
<evidence type="ECO:0000313" key="5">
    <source>
        <dbReference type="Proteomes" id="UP000655287"/>
    </source>
</evidence>
<name>A0A919UX13_9ACTN</name>
<dbReference type="EMBL" id="BOOU01000023">
    <property type="protein sequence ID" value="GII76556.1"/>
    <property type="molecule type" value="Genomic_DNA"/>
</dbReference>
<dbReference type="PANTHER" id="PTHR11895:SF7">
    <property type="entry name" value="GLUTAMYL-TRNA(GLN) AMIDOTRANSFERASE SUBUNIT A, MITOCHONDRIAL"/>
    <property type="match status" value="1"/>
</dbReference>
<organism evidence="4 5">
    <name type="scientific">Sphaerisporangium rufum</name>
    <dbReference type="NCBI Taxonomy" id="1381558"/>
    <lineage>
        <taxon>Bacteria</taxon>
        <taxon>Bacillati</taxon>
        <taxon>Actinomycetota</taxon>
        <taxon>Actinomycetes</taxon>
        <taxon>Streptosporangiales</taxon>
        <taxon>Streptosporangiaceae</taxon>
        <taxon>Sphaerisporangium</taxon>
    </lineage>
</organism>
<evidence type="ECO:0000259" key="3">
    <source>
        <dbReference type="Pfam" id="PF01425"/>
    </source>
</evidence>
<comment type="similarity">
    <text evidence="1">Belongs to the amidase family.</text>
</comment>
<dbReference type="InterPro" id="IPR036928">
    <property type="entry name" value="AS_sf"/>
</dbReference>
<gene>
    <name evidence="4" type="ORF">Sru01_15380</name>
</gene>
<dbReference type="PANTHER" id="PTHR11895">
    <property type="entry name" value="TRANSAMIDASE"/>
    <property type="match status" value="1"/>
</dbReference>
<evidence type="ECO:0000256" key="2">
    <source>
        <dbReference type="SAM" id="MobiDB-lite"/>
    </source>
</evidence>
<dbReference type="InterPro" id="IPR000120">
    <property type="entry name" value="Amidase"/>
</dbReference>
<dbReference type="Gene3D" id="3.90.1300.10">
    <property type="entry name" value="Amidase signature (AS) domain"/>
    <property type="match status" value="1"/>
</dbReference>
<feature type="domain" description="Amidase" evidence="3">
    <location>
        <begin position="374"/>
        <end position="469"/>
    </location>
</feature>
<dbReference type="AlphaFoldDB" id="A0A919UX13"/>
<dbReference type="SUPFAM" id="SSF75304">
    <property type="entry name" value="Amidase signature (AS) enzymes"/>
    <property type="match status" value="2"/>
</dbReference>
<feature type="region of interest" description="Disordered" evidence="2">
    <location>
        <begin position="329"/>
        <end position="356"/>
    </location>
</feature>
<feature type="region of interest" description="Disordered" evidence="2">
    <location>
        <begin position="112"/>
        <end position="133"/>
    </location>
</feature>
<evidence type="ECO:0000256" key="1">
    <source>
        <dbReference type="ARBA" id="ARBA00009199"/>
    </source>
</evidence>
<dbReference type="InterPro" id="IPR023631">
    <property type="entry name" value="Amidase_dom"/>
</dbReference>
<protein>
    <recommendedName>
        <fullName evidence="3">Amidase domain-containing protein</fullName>
    </recommendedName>
</protein>
<dbReference type="Pfam" id="PF01425">
    <property type="entry name" value="Amidase"/>
    <property type="match status" value="2"/>
</dbReference>
<dbReference type="Proteomes" id="UP000655287">
    <property type="component" value="Unassembled WGS sequence"/>
</dbReference>
<evidence type="ECO:0000313" key="4">
    <source>
        <dbReference type="EMBL" id="GII76556.1"/>
    </source>
</evidence>